<keyword evidence="1" id="KW-0472">Membrane</keyword>
<evidence type="ECO:0008006" key="4">
    <source>
        <dbReference type="Google" id="ProtNLM"/>
    </source>
</evidence>
<gene>
    <name evidence="2" type="ORF">BHE18_16905</name>
</gene>
<comment type="caution">
    <text evidence="2">The sequence shown here is derived from an EMBL/GenBank/DDBJ whole genome shotgun (WGS) entry which is preliminary data.</text>
</comment>
<dbReference type="EMBL" id="MINN01000128">
    <property type="protein sequence ID" value="OIU68603.1"/>
    <property type="molecule type" value="Genomic_DNA"/>
</dbReference>
<proteinExistence type="predicted"/>
<sequence>MTFLKVFGVGLLLFAGLIALLLRDEADPNGTAFVIVFGVLFYLPVLFVVALVFQIKKTH</sequence>
<accession>A0A1J6WK24</accession>
<feature type="transmembrane region" description="Helical" evidence="1">
    <location>
        <begin position="33"/>
        <end position="53"/>
    </location>
</feature>
<dbReference type="AlphaFoldDB" id="A0A1J6WK24"/>
<keyword evidence="1" id="KW-0812">Transmembrane</keyword>
<protein>
    <recommendedName>
        <fullName evidence="4">Transmembrane protein</fullName>
    </recommendedName>
</protein>
<reference evidence="2 3" key="1">
    <citation type="submission" date="2016-09" db="EMBL/GenBank/DDBJ databases">
        <title>Bacillus aquimaris SAMM genome sequence reveals colonization and biosurfactant production capacities.</title>
        <authorList>
            <person name="Waghmode S.R."/>
            <person name="Suryavanshi M.V."/>
        </authorList>
    </citation>
    <scope>NUCLEOTIDE SEQUENCE [LARGE SCALE GENOMIC DNA]</scope>
    <source>
        <strain evidence="2 3">SAMM</strain>
    </source>
</reference>
<dbReference type="Proteomes" id="UP000182062">
    <property type="component" value="Unassembled WGS sequence"/>
</dbReference>
<keyword evidence="1" id="KW-1133">Transmembrane helix</keyword>
<evidence type="ECO:0000256" key="1">
    <source>
        <dbReference type="SAM" id="Phobius"/>
    </source>
</evidence>
<organism evidence="2 3">
    <name type="scientific">Rossellomorea aquimaris</name>
    <dbReference type="NCBI Taxonomy" id="189382"/>
    <lineage>
        <taxon>Bacteria</taxon>
        <taxon>Bacillati</taxon>
        <taxon>Bacillota</taxon>
        <taxon>Bacilli</taxon>
        <taxon>Bacillales</taxon>
        <taxon>Bacillaceae</taxon>
        <taxon>Rossellomorea</taxon>
    </lineage>
</organism>
<name>A0A1J6WK24_9BACI</name>
<evidence type="ECO:0000313" key="3">
    <source>
        <dbReference type="Proteomes" id="UP000182062"/>
    </source>
</evidence>
<dbReference type="RefSeq" id="WP_071620031.1">
    <property type="nucleotide sequence ID" value="NZ_MINN01000128.1"/>
</dbReference>
<evidence type="ECO:0000313" key="2">
    <source>
        <dbReference type="EMBL" id="OIU68603.1"/>
    </source>
</evidence>
<keyword evidence="3" id="KW-1185">Reference proteome</keyword>